<proteinExistence type="predicted"/>
<dbReference type="Proteomes" id="UP000528322">
    <property type="component" value="Unassembled WGS sequence"/>
</dbReference>
<sequence length="59" mass="6597">MSSAWSCPHNLEERCAIRQQQPCQPGYPGCVLHGRIRFADPDHPANQVSKPAEEKLPKS</sequence>
<organism evidence="2 3">
    <name type="scientific">Desulfurispira natronophila</name>
    <dbReference type="NCBI Taxonomy" id="682562"/>
    <lineage>
        <taxon>Bacteria</taxon>
        <taxon>Pseudomonadati</taxon>
        <taxon>Chrysiogenota</taxon>
        <taxon>Chrysiogenia</taxon>
        <taxon>Chrysiogenales</taxon>
        <taxon>Chrysiogenaceae</taxon>
        <taxon>Desulfurispira</taxon>
    </lineage>
</organism>
<dbReference type="RefSeq" id="WP_183728019.1">
    <property type="nucleotide sequence ID" value="NZ_JACHID010000001.1"/>
</dbReference>
<name>A0A7W7Y273_9BACT</name>
<gene>
    <name evidence="2" type="ORF">HNR37_000010</name>
</gene>
<dbReference type="AlphaFoldDB" id="A0A7W7Y273"/>
<feature type="region of interest" description="Disordered" evidence="1">
    <location>
        <begin position="40"/>
        <end position="59"/>
    </location>
</feature>
<reference evidence="2 3" key="1">
    <citation type="submission" date="2020-08" db="EMBL/GenBank/DDBJ databases">
        <title>Genomic Encyclopedia of Type Strains, Phase IV (KMG-IV): sequencing the most valuable type-strain genomes for metagenomic binning, comparative biology and taxonomic classification.</title>
        <authorList>
            <person name="Goeker M."/>
        </authorList>
    </citation>
    <scope>NUCLEOTIDE SEQUENCE [LARGE SCALE GENOMIC DNA]</scope>
    <source>
        <strain evidence="2 3">DSM 22071</strain>
    </source>
</reference>
<comment type="caution">
    <text evidence="2">The sequence shown here is derived from an EMBL/GenBank/DDBJ whole genome shotgun (WGS) entry which is preliminary data.</text>
</comment>
<protein>
    <submittedName>
        <fullName evidence="2">Uncharacterized protein</fullName>
    </submittedName>
</protein>
<dbReference type="EMBL" id="JACHID010000001">
    <property type="protein sequence ID" value="MBB5020707.1"/>
    <property type="molecule type" value="Genomic_DNA"/>
</dbReference>
<evidence type="ECO:0000256" key="1">
    <source>
        <dbReference type="SAM" id="MobiDB-lite"/>
    </source>
</evidence>
<evidence type="ECO:0000313" key="3">
    <source>
        <dbReference type="Proteomes" id="UP000528322"/>
    </source>
</evidence>
<accession>A0A7W7Y273</accession>
<keyword evidence="3" id="KW-1185">Reference proteome</keyword>
<evidence type="ECO:0000313" key="2">
    <source>
        <dbReference type="EMBL" id="MBB5020707.1"/>
    </source>
</evidence>